<dbReference type="OrthoDB" id="9787738at2"/>
<dbReference type="RefSeq" id="WP_072821676.1">
    <property type="nucleotide sequence ID" value="NZ_LT670849.1"/>
</dbReference>
<dbReference type="EMBL" id="LT670849">
    <property type="protein sequence ID" value="SHN81691.1"/>
    <property type="molecule type" value="Genomic_DNA"/>
</dbReference>
<keyword evidence="2" id="KW-0489">Methyltransferase</keyword>
<dbReference type="SUPFAM" id="SSF53335">
    <property type="entry name" value="S-adenosyl-L-methionine-dependent methyltransferases"/>
    <property type="match status" value="1"/>
</dbReference>
<dbReference type="PANTHER" id="PTHR43591">
    <property type="entry name" value="METHYLTRANSFERASE"/>
    <property type="match status" value="1"/>
</dbReference>
<evidence type="ECO:0000259" key="1">
    <source>
        <dbReference type="Pfam" id="PF13649"/>
    </source>
</evidence>
<dbReference type="AlphaFoldDB" id="A0A1M7UF71"/>
<organism evidence="2 3">
    <name type="scientific">Bradyrhizobium erythrophlei</name>
    <dbReference type="NCBI Taxonomy" id="1437360"/>
    <lineage>
        <taxon>Bacteria</taxon>
        <taxon>Pseudomonadati</taxon>
        <taxon>Pseudomonadota</taxon>
        <taxon>Alphaproteobacteria</taxon>
        <taxon>Hyphomicrobiales</taxon>
        <taxon>Nitrobacteraceae</taxon>
        <taxon>Bradyrhizobium</taxon>
    </lineage>
</organism>
<dbReference type="CDD" id="cd02440">
    <property type="entry name" value="AdoMet_MTases"/>
    <property type="match status" value="1"/>
</dbReference>
<dbReference type="Pfam" id="PF13649">
    <property type="entry name" value="Methyltransf_25"/>
    <property type="match status" value="1"/>
</dbReference>
<gene>
    <name evidence="2" type="ORF">SAMN05444170_4865</name>
</gene>
<accession>A0A1M7UF71</accession>
<evidence type="ECO:0000313" key="2">
    <source>
        <dbReference type="EMBL" id="SHN81691.1"/>
    </source>
</evidence>
<name>A0A1M7UF71_9BRAD</name>
<dbReference type="GO" id="GO:0032259">
    <property type="term" value="P:methylation"/>
    <property type="evidence" value="ECO:0007669"/>
    <property type="project" value="UniProtKB-KW"/>
</dbReference>
<dbReference type="Proteomes" id="UP000184096">
    <property type="component" value="Chromosome I"/>
</dbReference>
<dbReference type="GO" id="GO:0008168">
    <property type="term" value="F:methyltransferase activity"/>
    <property type="evidence" value="ECO:0007669"/>
    <property type="project" value="UniProtKB-KW"/>
</dbReference>
<keyword evidence="2" id="KW-0808">Transferase</keyword>
<reference evidence="3" key="1">
    <citation type="submission" date="2016-11" db="EMBL/GenBank/DDBJ databases">
        <authorList>
            <person name="Varghese N."/>
            <person name="Submissions S."/>
        </authorList>
    </citation>
    <scope>NUCLEOTIDE SEQUENCE [LARGE SCALE GENOMIC DNA]</scope>
    <source>
        <strain evidence="3">GAS401</strain>
    </source>
</reference>
<dbReference type="Gene3D" id="3.40.50.150">
    <property type="entry name" value="Vaccinia Virus protein VP39"/>
    <property type="match status" value="1"/>
</dbReference>
<feature type="domain" description="Methyltransferase" evidence="1">
    <location>
        <begin position="44"/>
        <end position="137"/>
    </location>
</feature>
<proteinExistence type="predicted"/>
<dbReference type="InterPro" id="IPR029063">
    <property type="entry name" value="SAM-dependent_MTases_sf"/>
</dbReference>
<protein>
    <submittedName>
        <fullName evidence="2">Methyltransferase domain-containing protein</fullName>
    </submittedName>
</protein>
<dbReference type="InterPro" id="IPR041698">
    <property type="entry name" value="Methyltransf_25"/>
</dbReference>
<evidence type="ECO:0000313" key="3">
    <source>
        <dbReference type="Proteomes" id="UP000184096"/>
    </source>
</evidence>
<dbReference type="PANTHER" id="PTHR43591:SF24">
    <property type="entry name" value="2-METHOXY-6-POLYPRENYL-1,4-BENZOQUINOL METHYLASE, MITOCHONDRIAL"/>
    <property type="match status" value="1"/>
</dbReference>
<sequence>MEATDRKFAGSIPEIYERLMVPLIFEPYALDLANRLARTAPRDILETAAGTGVLTRAIASQLPATARIVATDLNQSMLDHAKTRLGDHRVEWRQADALALPFADQSFDAVACQFGAMFFPDKVHGYAEALRVLKPRGHFFFNVWDDIAENDFADVVTEELAVLFPDDPPRFMARIPHGYHDAGQIRRHLNAAGFGTVSIETVSRTSKAASPRDAAVAYCQGTPLQNEIVTRDASRLEEATQRAADALARRFGEGVIEGRIRALVITASR</sequence>
<keyword evidence="3" id="KW-1185">Reference proteome</keyword>